<sequence length="257" mass="28367">MPSENDSQGFILRVQVLRDRIPDASTYPFSIPALAGLTSLELHPQVTYVVGENGSGKSTLLEGIAAAAGFNPEGGSPNFQFSTRSSESPLHHALRLVRSSRRPRTGFFLRAESFFNLATNIEELDRVQASAPPIINSYGRRSLHEQSHGESFIALATRRFGAQGLYILDEPEAALSPLRQLGMLSRMQELVERGSQFIIATHAPLLLAYPSAWIYELSEEGIRRTSYDETGTVRVTRDFLADPNGTLRKLLKSPPRG</sequence>
<dbReference type="PROSITE" id="PS50893">
    <property type="entry name" value="ABC_TRANSPORTER_2"/>
    <property type="match status" value="1"/>
</dbReference>
<dbReference type="Pfam" id="PF13476">
    <property type="entry name" value="AAA_23"/>
    <property type="match status" value="1"/>
</dbReference>
<evidence type="ECO:0000256" key="4">
    <source>
        <dbReference type="ARBA" id="ARBA00022496"/>
    </source>
</evidence>
<keyword evidence="9" id="KW-0472">Membrane</keyword>
<gene>
    <name evidence="11" type="ORF">LZC94_21075</name>
</gene>
<evidence type="ECO:0000256" key="7">
    <source>
        <dbReference type="ARBA" id="ARBA00023004"/>
    </source>
</evidence>
<dbReference type="CDD" id="cd00267">
    <property type="entry name" value="ABC_ATPase"/>
    <property type="match status" value="1"/>
</dbReference>
<keyword evidence="5" id="KW-0547">Nucleotide-binding</keyword>
<evidence type="ECO:0000256" key="3">
    <source>
        <dbReference type="ARBA" id="ARBA00022475"/>
    </source>
</evidence>
<dbReference type="EMBL" id="CP089984">
    <property type="protein sequence ID" value="WXB19705.1"/>
    <property type="molecule type" value="Genomic_DNA"/>
</dbReference>
<dbReference type="InterPro" id="IPR051535">
    <property type="entry name" value="Siderophore_ABC-ATPase"/>
</dbReference>
<dbReference type="InterPro" id="IPR003959">
    <property type="entry name" value="ATPase_AAA_core"/>
</dbReference>
<dbReference type="SMART" id="SM00382">
    <property type="entry name" value="AAA"/>
    <property type="match status" value="1"/>
</dbReference>
<protein>
    <submittedName>
        <fullName evidence="11">AAA family ATPase</fullName>
    </submittedName>
</protein>
<comment type="subcellular location">
    <subcellularLocation>
        <location evidence="1">Cell membrane</location>
        <topology evidence="1">Peripheral membrane protein</topology>
    </subcellularLocation>
</comment>
<dbReference type="Pfam" id="PF13304">
    <property type="entry name" value="AAA_21"/>
    <property type="match status" value="1"/>
</dbReference>
<evidence type="ECO:0000313" key="12">
    <source>
        <dbReference type="Proteomes" id="UP001370348"/>
    </source>
</evidence>
<dbReference type="SUPFAM" id="SSF52540">
    <property type="entry name" value="P-loop containing nucleoside triphosphate hydrolases"/>
    <property type="match status" value="1"/>
</dbReference>
<keyword evidence="8" id="KW-0406">Ion transport</keyword>
<name>A0ABZ2MB53_9BACT</name>
<organism evidence="11 12">
    <name type="scientific">Pendulispora albinea</name>
    <dbReference type="NCBI Taxonomy" id="2741071"/>
    <lineage>
        <taxon>Bacteria</taxon>
        <taxon>Pseudomonadati</taxon>
        <taxon>Myxococcota</taxon>
        <taxon>Myxococcia</taxon>
        <taxon>Myxococcales</taxon>
        <taxon>Sorangiineae</taxon>
        <taxon>Pendulisporaceae</taxon>
        <taxon>Pendulispora</taxon>
    </lineage>
</organism>
<evidence type="ECO:0000256" key="9">
    <source>
        <dbReference type="ARBA" id="ARBA00023136"/>
    </source>
</evidence>
<evidence type="ECO:0000256" key="1">
    <source>
        <dbReference type="ARBA" id="ARBA00004202"/>
    </source>
</evidence>
<dbReference type="InterPro" id="IPR038729">
    <property type="entry name" value="Rad50/SbcC_AAA"/>
</dbReference>
<evidence type="ECO:0000256" key="6">
    <source>
        <dbReference type="ARBA" id="ARBA00022840"/>
    </source>
</evidence>
<dbReference type="InterPro" id="IPR003439">
    <property type="entry name" value="ABC_transporter-like_ATP-bd"/>
</dbReference>
<dbReference type="Proteomes" id="UP001370348">
    <property type="component" value="Chromosome"/>
</dbReference>
<dbReference type="Gene3D" id="3.40.50.300">
    <property type="entry name" value="P-loop containing nucleotide triphosphate hydrolases"/>
    <property type="match status" value="2"/>
</dbReference>
<keyword evidence="6" id="KW-0067">ATP-binding</keyword>
<dbReference type="InterPro" id="IPR003593">
    <property type="entry name" value="AAA+_ATPase"/>
</dbReference>
<accession>A0ABZ2MB53</accession>
<dbReference type="PANTHER" id="PTHR42771">
    <property type="entry name" value="IRON(3+)-HYDROXAMATE IMPORT ATP-BINDING PROTEIN FHUC"/>
    <property type="match status" value="1"/>
</dbReference>
<reference evidence="11 12" key="1">
    <citation type="submission" date="2021-12" db="EMBL/GenBank/DDBJ databases">
        <title>Discovery of the Pendulisporaceae a myxobacterial family with distinct sporulation behavior and unique specialized metabolism.</title>
        <authorList>
            <person name="Garcia R."/>
            <person name="Popoff A."/>
            <person name="Bader C.D."/>
            <person name="Loehr J."/>
            <person name="Walesch S."/>
            <person name="Walt C."/>
            <person name="Boldt J."/>
            <person name="Bunk B."/>
            <person name="Haeckl F.J.F.P.J."/>
            <person name="Gunesch A.P."/>
            <person name="Birkelbach J."/>
            <person name="Nuebel U."/>
            <person name="Pietschmann T."/>
            <person name="Bach T."/>
            <person name="Mueller R."/>
        </authorList>
    </citation>
    <scope>NUCLEOTIDE SEQUENCE [LARGE SCALE GENOMIC DNA]</scope>
    <source>
        <strain evidence="11 12">MSr11954</strain>
    </source>
</reference>
<keyword evidence="7" id="KW-0408">Iron</keyword>
<evidence type="ECO:0000256" key="8">
    <source>
        <dbReference type="ARBA" id="ARBA00023065"/>
    </source>
</evidence>
<evidence type="ECO:0000256" key="5">
    <source>
        <dbReference type="ARBA" id="ARBA00022741"/>
    </source>
</evidence>
<evidence type="ECO:0000256" key="2">
    <source>
        <dbReference type="ARBA" id="ARBA00022448"/>
    </source>
</evidence>
<keyword evidence="2" id="KW-0813">Transport</keyword>
<keyword evidence="12" id="KW-1185">Reference proteome</keyword>
<keyword evidence="3" id="KW-1003">Cell membrane</keyword>
<keyword evidence="4" id="KW-0410">Iron transport</keyword>
<evidence type="ECO:0000313" key="11">
    <source>
        <dbReference type="EMBL" id="WXB19705.1"/>
    </source>
</evidence>
<dbReference type="InterPro" id="IPR027417">
    <property type="entry name" value="P-loop_NTPase"/>
</dbReference>
<dbReference type="RefSeq" id="WP_394829301.1">
    <property type="nucleotide sequence ID" value="NZ_CP089984.1"/>
</dbReference>
<dbReference type="PANTHER" id="PTHR42771:SF2">
    <property type="entry name" value="IRON(3+)-HYDROXAMATE IMPORT ATP-BINDING PROTEIN FHUC"/>
    <property type="match status" value="1"/>
</dbReference>
<evidence type="ECO:0000259" key="10">
    <source>
        <dbReference type="PROSITE" id="PS50893"/>
    </source>
</evidence>
<proteinExistence type="predicted"/>
<feature type="domain" description="ABC transporter" evidence="10">
    <location>
        <begin position="19"/>
        <end position="244"/>
    </location>
</feature>